<evidence type="ECO:0000256" key="3">
    <source>
        <dbReference type="ARBA" id="ARBA00023277"/>
    </source>
</evidence>
<dbReference type="EC" id="3.2.1.8" evidence="6"/>
<dbReference type="Gene3D" id="3.20.20.80">
    <property type="entry name" value="Glycosidases"/>
    <property type="match status" value="1"/>
</dbReference>
<dbReference type="Proteomes" id="UP000054279">
    <property type="component" value="Unassembled WGS sequence"/>
</dbReference>
<accession>A0A0C9VCV5</accession>
<dbReference type="Pfam" id="PF00331">
    <property type="entry name" value="Glyco_hydro_10"/>
    <property type="match status" value="1"/>
</dbReference>
<keyword evidence="9" id="KW-1185">Reference proteome</keyword>
<comment type="catalytic activity">
    <reaction evidence="6">
        <text>Endohydrolysis of (1-&gt;4)-beta-D-xylosidic linkages in xylans.</text>
        <dbReference type="EC" id="3.2.1.8"/>
    </reaction>
</comment>
<name>A0A0C9VCV5_SPHS4</name>
<dbReference type="OrthoDB" id="3055998at2759"/>
<gene>
    <name evidence="8" type="ORF">M422DRAFT_167812</name>
</gene>
<evidence type="ECO:0000256" key="6">
    <source>
        <dbReference type="RuleBase" id="RU361174"/>
    </source>
</evidence>
<proteinExistence type="inferred from homology"/>
<evidence type="ECO:0000256" key="5">
    <source>
        <dbReference type="ARBA" id="ARBA00023326"/>
    </source>
</evidence>
<evidence type="ECO:0000259" key="7">
    <source>
        <dbReference type="PROSITE" id="PS51760"/>
    </source>
</evidence>
<evidence type="ECO:0000256" key="4">
    <source>
        <dbReference type="ARBA" id="ARBA00023295"/>
    </source>
</evidence>
<evidence type="ECO:0000313" key="8">
    <source>
        <dbReference type="EMBL" id="KIJ44814.1"/>
    </source>
</evidence>
<evidence type="ECO:0000256" key="2">
    <source>
        <dbReference type="ARBA" id="ARBA00022801"/>
    </source>
</evidence>
<dbReference type="HOGENOM" id="CLU_1943263_0_0_1"/>
<sequence>ASRGSFSFTGSDALVNFATSNGKVIRGHTLVWHSQLPSWVSNISDKVRTSVMQNHIATLAGRYAGKIYAWDVCNEIFNEDGALRSSVFSNVLGQDFVRIAYQAPRVADPTVIVSYIASRRSDTIIVFLAV</sequence>
<comment type="similarity">
    <text evidence="1 6">Belongs to the glycosyl hydrolase 10 (cellulase F) family.</text>
</comment>
<dbReference type="PROSITE" id="PS51760">
    <property type="entry name" value="GH10_2"/>
    <property type="match status" value="1"/>
</dbReference>
<reference evidence="8 9" key="1">
    <citation type="submission" date="2014-06" db="EMBL/GenBank/DDBJ databases">
        <title>Evolutionary Origins and Diversification of the Mycorrhizal Mutualists.</title>
        <authorList>
            <consortium name="DOE Joint Genome Institute"/>
            <consortium name="Mycorrhizal Genomics Consortium"/>
            <person name="Kohler A."/>
            <person name="Kuo A."/>
            <person name="Nagy L.G."/>
            <person name="Floudas D."/>
            <person name="Copeland A."/>
            <person name="Barry K.W."/>
            <person name="Cichocki N."/>
            <person name="Veneault-Fourrey C."/>
            <person name="LaButti K."/>
            <person name="Lindquist E.A."/>
            <person name="Lipzen A."/>
            <person name="Lundell T."/>
            <person name="Morin E."/>
            <person name="Murat C."/>
            <person name="Riley R."/>
            <person name="Ohm R."/>
            <person name="Sun H."/>
            <person name="Tunlid A."/>
            <person name="Henrissat B."/>
            <person name="Grigoriev I.V."/>
            <person name="Hibbett D.S."/>
            <person name="Martin F."/>
        </authorList>
    </citation>
    <scope>NUCLEOTIDE SEQUENCE [LARGE SCALE GENOMIC DNA]</scope>
    <source>
        <strain evidence="8 9">SS14</strain>
    </source>
</reference>
<keyword evidence="5 6" id="KW-0624">Polysaccharide degradation</keyword>
<protein>
    <recommendedName>
        <fullName evidence="6">Beta-xylanase</fullName>
        <ecNumber evidence="6">3.2.1.8</ecNumber>
    </recommendedName>
</protein>
<evidence type="ECO:0000313" key="9">
    <source>
        <dbReference type="Proteomes" id="UP000054279"/>
    </source>
</evidence>
<keyword evidence="3 6" id="KW-0119">Carbohydrate metabolism</keyword>
<dbReference type="SUPFAM" id="SSF51445">
    <property type="entry name" value="(Trans)glycosidases"/>
    <property type="match status" value="1"/>
</dbReference>
<dbReference type="InterPro" id="IPR001000">
    <property type="entry name" value="GH10_dom"/>
</dbReference>
<dbReference type="GO" id="GO:0031176">
    <property type="term" value="F:endo-1,4-beta-xylanase activity"/>
    <property type="evidence" value="ECO:0007669"/>
    <property type="project" value="UniProtKB-EC"/>
</dbReference>
<dbReference type="SMART" id="SM00633">
    <property type="entry name" value="Glyco_10"/>
    <property type="match status" value="1"/>
</dbReference>
<organism evidence="8 9">
    <name type="scientific">Sphaerobolus stellatus (strain SS14)</name>
    <dbReference type="NCBI Taxonomy" id="990650"/>
    <lineage>
        <taxon>Eukaryota</taxon>
        <taxon>Fungi</taxon>
        <taxon>Dikarya</taxon>
        <taxon>Basidiomycota</taxon>
        <taxon>Agaricomycotina</taxon>
        <taxon>Agaricomycetes</taxon>
        <taxon>Phallomycetidae</taxon>
        <taxon>Geastrales</taxon>
        <taxon>Sphaerobolaceae</taxon>
        <taxon>Sphaerobolus</taxon>
    </lineage>
</organism>
<feature type="domain" description="GH10" evidence="7">
    <location>
        <begin position="1"/>
        <end position="130"/>
    </location>
</feature>
<keyword evidence="2 6" id="KW-0378">Hydrolase</keyword>
<dbReference type="InterPro" id="IPR044846">
    <property type="entry name" value="GH10"/>
</dbReference>
<dbReference type="GO" id="GO:0000272">
    <property type="term" value="P:polysaccharide catabolic process"/>
    <property type="evidence" value="ECO:0007669"/>
    <property type="project" value="UniProtKB-KW"/>
</dbReference>
<keyword evidence="4 6" id="KW-0326">Glycosidase</keyword>
<evidence type="ECO:0000256" key="1">
    <source>
        <dbReference type="ARBA" id="ARBA00007495"/>
    </source>
</evidence>
<dbReference type="InterPro" id="IPR017853">
    <property type="entry name" value="GH"/>
</dbReference>
<dbReference type="EMBL" id="KN837115">
    <property type="protein sequence ID" value="KIJ44814.1"/>
    <property type="molecule type" value="Genomic_DNA"/>
</dbReference>
<dbReference type="AlphaFoldDB" id="A0A0C9VCV5"/>
<feature type="non-terminal residue" evidence="8">
    <location>
        <position position="1"/>
    </location>
</feature>
<dbReference type="PANTHER" id="PTHR31490:SF76">
    <property type="entry name" value="ENDO-1,4-BETA-XYLANASE C"/>
    <property type="match status" value="1"/>
</dbReference>
<dbReference type="PRINTS" id="PR00134">
    <property type="entry name" value="GLHYDRLASE10"/>
</dbReference>
<dbReference type="PANTHER" id="PTHR31490">
    <property type="entry name" value="GLYCOSYL HYDROLASE"/>
    <property type="match status" value="1"/>
</dbReference>